<name>A0A091VTA8_OPIHO</name>
<protein>
    <submittedName>
        <fullName evidence="1">Uncharacterized protein</fullName>
    </submittedName>
</protein>
<dbReference type="Proteomes" id="UP000053605">
    <property type="component" value="Unassembled WGS sequence"/>
</dbReference>
<sequence length="60" mass="6728">AAIDFLLLAQGHGCEDFEGMCCMNLSDHSESIHKQLQWLKQHANQIQQNQGFLDGLLTSL</sequence>
<dbReference type="Gene3D" id="1.10.287.210">
    <property type="match status" value="1"/>
</dbReference>
<dbReference type="SUPFAM" id="SSF58069">
    <property type="entry name" value="Virus ectodomain"/>
    <property type="match status" value="1"/>
</dbReference>
<keyword evidence="2" id="KW-1185">Reference proteome</keyword>
<evidence type="ECO:0000313" key="1">
    <source>
        <dbReference type="EMBL" id="KFR06632.1"/>
    </source>
</evidence>
<dbReference type="PhylomeDB" id="A0A091VTA8"/>
<accession>A0A091VTA8</accession>
<feature type="non-terminal residue" evidence="1">
    <location>
        <position position="60"/>
    </location>
</feature>
<dbReference type="EMBL" id="KK734346">
    <property type="protein sequence ID" value="KFR06632.1"/>
    <property type="molecule type" value="Genomic_DNA"/>
</dbReference>
<organism evidence="1 2">
    <name type="scientific">Opisthocomus hoazin</name>
    <name type="common">Hoatzin</name>
    <name type="synonym">Phasianus hoazin</name>
    <dbReference type="NCBI Taxonomy" id="30419"/>
    <lineage>
        <taxon>Eukaryota</taxon>
        <taxon>Metazoa</taxon>
        <taxon>Chordata</taxon>
        <taxon>Craniata</taxon>
        <taxon>Vertebrata</taxon>
        <taxon>Euteleostomi</taxon>
        <taxon>Archelosauria</taxon>
        <taxon>Archosauria</taxon>
        <taxon>Dinosauria</taxon>
        <taxon>Saurischia</taxon>
        <taxon>Theropoda</taxon>
        <taxon>Coelurosauria</taxon>
        <taxon>Aves</taxon>
        <taxon>Neognathae</taxon>
        <taxon>Neoaves</taxon>
        <taxon>Opisthocomiformes</taxon>
        <taxon>Opisthocomidae</taxon>
        <taxon>Opisthocomus</taxon>
    </lineage>
</organism>
<reference evidence="1 2" key="1">
    <citation type="submission" date="2014-04" db="EMBL/GenBank/DDBJ databases">
        <title>Genome evolution of avian class.</title>
        <authorList>
            <person name="Zhang G."/>
            <person name="Li C."/>
        </authorList>
    </citation>
    <scope>NUCLEOTIDE SEQUENCE [LARGE SCALE GENOMIC DNA]</scope>
    <source>
        <strain evidence="1">BGI_N306</strain>
    </source>
</reference>
<gene>
    <name evidence="1" type="ORF">N306_04408</name>
</gene>
<feature type="non-terminal residue" evidence="1">
    <location>
        <position position="1"/>
    </location>
</feature>
<proteinExistence type="predicted"/>
<dbReference type="AlphaFoldDB" id="A0A091VTA8"/>
<evidence type="ECO:0000313" key="2">
    <source>
        <dbReference type="Proteomes" id="UP000053605"/>
    </source>
</evidence>